<dbReference type="SUPFAM" id="SSF47616">
    <property type="entry name" value="GST C-terminal domain-like"/>
    <property type="match status" value="2"/>
</dbReference>
<dbReference type="PANTHER" id="PTHR43969:SF9">
    <property type="entry name" value="GLUTATHIONE S TRANSFERASE D10, ISOFORM A-RELATED"/>
    <property type="match status" value="1"/>
</dbReference>
<dbReference type="CDD" id="cd03177">
    <property type="entry name" value="GST_C_Delta_Epsilon"/>
    <property type="match status" value="2"/>
</dbReference>
<keyword evidence="5" id="KW-1185">Reference proteome</keyword>
<dbReference type="FunFam" id="1.20.1050.10:FF:000007">
    <property type="entry name" value="Glutathione S-transferase 1-1"/>
    <property type="match status" value="2"/>
</dbReference>
<keyword evidence="4" id="KW-0808">Transferase</keyword>
<dbReference type="STRING" id="2015173.A0A026VX25"/>
<dbReference type="InterPro" id="IPR004045">
    <property type="entry name" value="Glutathione_S-Trfase_N"/>
</dbReference>
<dbReference type="PROSITE" id="PS50404">
    <property type="entry name" value="GST_NTER"/>
    <property type="match status" value="2"/>
</dbReference>
<feature type="domain" description="GST C-terminal" evidence="3">
    <location>
        <begin position="308"/>
        <end position="430"/>
    </location>
</feature>
<feature type="domain" description="GST N-terminal" evidence="2">
    <location>
        <begin position="221"/>
        <end position="302"/>
    </location>
</feature>
<comment type="subunit">
    <text evidence="1">Homodimer.</text>
</comment>
<accession>A0A026VX25</accession>
<dbReference type="OMA" id="CAIVRML"/>
<dbReference type="CDD" id="cd03045">
    <property type="entry name" value="GST_N_Delta_Epsilon"/>
    <property type="match status" value="2"/>
</dbReference>
<dbReference type="OrthoDB" id="2309723at2759"/>
<dbReference type="Proteomes" id="UP000053097">
    <property type="component" value="Unassembled WGS sequence"/>
</dbReference>
<dbReference type="SFLD" id="SFLDG00358">
    <property type="entry name" value="Main_(cytGST)"/>
    <property type="match status" value="2"/>
</dbReference>
<dbReference type="SFLD" id="SFLDS00019">
    <property type="entry name" value="Glutathione_Transferase_(cytos"/>
    <property type="match status" value="2"/>
</dbReference>
<evidence type="ECO:0000259" key="3">
    <source>
        <dbReference type="PROSITE" id="PS50405"/>
    </source>
</evidence>
<protein>
    <submittedName>
        <fullName evidence="4">Glutathione S-transferase 1-1</fullName>
    </submittedName>
</protein>
<evidence type="ECO:0000313" key="5">
    <source>
        <dbReference type="Proteomes" id="UP000053097"/>
    </source>
</evidence>
<evidence type="ECO:0000313" key="4">
    <source>
        <dbReference type="EMBL" id="EZA48056.1"/>
    </source>
</evidence>
<organism evidence="4 5">
    <name type="scientific">Ooceraea biroi</name>
    <name type="common">Clonal raider ant</name>
    <name type="synonym">Cerapachys biroi</name>
    <dbReference type="NCBI Taxonomy" id="2015173"/>
    <lineage>
        <taxon>Eukaryota</taxon>
        <taxon>Metazoa</taxon>
        <taxon>Ecdysozoa</taxon>
        <taxon>Arthropoda</taxon>
        <taxon>Hexapoda</taxon>
        <taxon>Insecta</taxon>
        <taxon>Pterygota</taxon>
        <taxon>Neoptera</taxon>
        <taxon>Endopterygota</taxon>
        <taxon>Hymenoptera</taxon>
        <taxon>Apocrita</taxon>
        <taxon>Aculeata</taxon>
        <taxon>Formicoidea</taxon>
        <taxon>Formicidae</taxon>
        <taxon>Dorylinae</taxon>
        <taxon>Ooceraea</taxon>
    </lineage>
</organism>
<proteinExistence type="predicted"/>
<dbReference type="InterPro" id="IPR010987">
    <property type="entry name" value="Glutathione-S-Trfase_C-like"/>
</dbReference>
<dbReference type="Pfam" id="PF00043">
    <property type="entry name" value="GST_C"/>
    <property type="match status" value="1"/>
</dbReference>
<dbReference type="EMBL" id="KK107681">
    <property type="protein sequence ID" value="EZA48056.1"/>
    <property type="molecule type" value="Genomic_DNA"/>
</dbReference>
<dbReference type="InterPro" id="IPR040079">
    <property type="entry name" value="Glutathione_S-Trfase"/>
</dbReference>
<dbReference type="SUPFAM" id="SSF52833">
    <property type="entry name" value="Thioredoxin-like"/>
    <property type="match status" value="2"/>
</dbReference>
<dbReference type="InterPro" id="IPR004046">
    <property type="entry name" value="GST_C"/>
</dbReference>
<dbReference type="InterPro" id="IPR036249">
    <property type="entry name" value="Thioredoxin-like_sf"/>
</dbReference>
<gene>
    <name evidence="4" type="ORF">X777_14164</name>
</gene>
<dbReference type="GO" id="GO:0004364">
    <property type="term" value="F:glutathione transferase activity"/>
    <property type="evidence" value="ECO:0007669"/>
    <property type="project" value="TreeGrafter"/>
</dbReference>
<reference evidence="4 5" key="1">
    <citation type="journal article" date="2014" name="Curr. Biol.">
        <title>The genome of the clonal raider ant Cerapachys biroi.</title>
        <authorList>
            <person name="Oxley P.R."/>
            <person name="Ji L."/>
            <person name="Fetter-Pruneda I."/>
            <person name="McKenzie S.K."/>
            <person name="Li C."/>
            <person name="Hu H."/>
            <person name="Zhang G."/>
            <person name="Kronauer D.J."/>
        </authorList>
    </citation>
    <scope>NUCLEOTIDE SEQUENCE [LARGE SCALE GENOMIC DNA]</scope>
</reference>
<sequence length="449" mass="51076">MPIDLYHTAVSGPCRAVRLVAAAVGVDLNLKNIDLRAGEHMTPEFLKINPQHTVPTLNDNGFYLWESRAIMTYLVNQYGKNDSLYPKDPKKRALVDQRLYFDMGTLYQSLGNYYRPIILENATPDQAKYEKICDALSLLDKFLEGENYVAGKTLTIADFALAVNVNNVKALGFDINKYSNILKWHTRMETEIPKYKEIDVVGAKLFKDFIENMKKILIPNMPVQLYYMNMSPPCRAVVLVAETIGLELELIEMNILNGEHLTPEYEQINPQKTIPFMIDDDLKLSESRAIMCYLADQYGQDNNLYPQTPEARAVVNQRLYFDMDPLLSSISASYYPVFKKLADTCDPAQYEKMVNAFQLLDKFLEGQDYVAGNNLTIADCAMVASVAAAESFGFDVGNFENVSKWLENIKTTVPGYEKAIAEPIEAFKKIYLENSQGEHEEEEEKEEEE</sequence>
<dbReference type="Pfam" id="PF13417">
    <property type="entry name" value="GST_N_3"/>
    <property type="match status" value="1"/>
</dbReference>
<dbReference type="Pfam" id="PF14497">
    <property type="entry name" value="GST_C_3"/>
    <property type="match status" value="1"/>
</dbReference>
<dbReference type="FunFam" id="3.40.30.10:FF:000034">
    <property type="entry name" value="glutathione S-transferase 1"/>
    <property type="match status" value="2"/>
</dbReference>
<dbReference type="Gene3D" id="1.20.1050.10">
    <property type="match status" value="2"/>
</dbReference>
<feature type="domain" description="GST N-terminal" evidence="2">
    <location>
        <begin position="1"/>
        <end position="82"/>
    </location>
</feature>
<name>A0A026VX25_OOCBI</name>
<dbReference type="Gene3D" id="3.40.30.10">
    <property type="entry name" value="Glutaredoxin"/>
    <property type="match status" value="2"/>
</dbReference>
<dbReference type="AlphaFoldDB" id="A0A026VX25"/>
<evidence type="ECO:0000256" key="1">
    <source>
        <dbReference type="ARBA" id="ARBA00011738"/>
    </source>
</evidence>
<dbReference type="SFLD" id="SFLDG01153">
    <property type="entry name" value="Main.4:_Theta-like"/>
    <property type="match status" value="2"/>
</dbReference>
<dbReference type="PROSITE" id="PS50405">
    <property type="entry name" value="GST_CTER"/>
    <property type="match status" value="2"/>
</dbReference>
<dbReference type="GO" id="GO:0006749">
    <property type="term" value="P:glutathione metabolic process"/>
    <property type="evidence" value="ECO:0007669"/>
    <property type="project" value="TreeGrafter"/>
</dbReference>
<evidence type="ECO:0000259" key="2">
    <source>
        <dbReference type="PROSITE" id="PS50404"/>
    </source>
</evidence>
<dbReference type="PANTHER" id="PTHR43969">
    <property type="entry name" value="GLUTATHIONE S TRANSFERASE D10, ISOFORM A-RELATED"/>
    <property type="match status" value="1"/>
</dbReference>
<dbReference type="InterPro" id="IPR036282">
    <property type="entry name" value="Glutathione-S-Trfase_C_sf"/>
</dbReference>
<feature type="domain" description="GST C-terminal" evidence="3">
    <location>
        <begin position="88"/>
        <end position="216"/>
    </location>
</feature>
<dbReference type="Pfam" id="PF02798">
    <property type="entry name" value="GST_N"/>
    <property type="match status" value="1"/>
</dbReference>